<dbReference type="SMART" id="SM00564">
    <property type="entry name" value="PQQ"/>
    <property type="match status" value="3"/>
</dbReference>
<dbReference type="InterPro" id="IPR018391">
    <property type="entry name" value="PQQ_b-propeller_rpt"/>
</dbReference>
<dbReference type="PANTHER" id="PTHR47197:SF3">
    <property type="entry name" value="DIHYDRO-HEME D1 DEHYDROGENASE"/>
    <property type="match status" value="1"/>
</dbReference>
<dbReference type="AlphaFoldDB" id="A0A3B1DMA4"/>
<feature type="domain" description="YNCE-like beta-propeller" evidence="2">
    <location>
        <begin position="95"/>
        <end position="398"/>
    </location>
</feature>
<dbReference type="NCBIfam" id="TIGR02276">
    <property type="entry name" value="beta_rpt_yvtn"/>
    <property type="match status" value="2"/>
</dbReference>
<dbReference type="SUPFAM" id="SSF51004">
    <property type="entry name" value="C-terminal (heme d1) domain of cytochrome cd1-nitrite reductase"/>
    <property type="match status" value="2"/>
</dbReference>
<accession>A0A3B1DMA4</accession>
<dbReference type="Pfam" id="PF21783">
    <property type="entry name" value="YNCE"/>
    <property type="match status" value="1"/>
</dbReference>
<dbReference type="EMBL" id="UOGF01000056">
    <property type="protein sequence ID" value="VAX29837.1"/>
    <property type="molecule type" value="Genomic_DNA"/>
</dbReference>
<proteinExistence type="predicted"/>
<sequence length="404" mass="43821">MKHVIVAIIVFSSILFIARFPTVHAAESQPVLSSLSPYDPKTLVFVTNRDSSDIAVIDTSIDEVIVRIPLGKFTNAHMSMLTHDGKKLLVSATGRDKFLIVDLATLSIERTIATGAAPEHFGITKDNHYAYVGNMDDDSVSLIDLRKGRELKRFAGFPEPHGFSLSGKGDKMYVSTFGAHEVRSIDIPTQLLAKRLAVGTVHRAAIRDKARYQSELKGVANPTLSIDGKTIYAADGDSGQLGIIDTETDRVVSTIKVGDAPWRAYASPDGLWMLVPNNGDETISVVSTKTQKVVSTLEGGPSMTGVNFVQGGKKAYVISQGESTVYVYDLENFKRVNRLKIGNDLSLETAATTADGRKVYIASSTDDAIYVIDGKTDHVKRIANVGRFPWGVTILGAASQNYCH</sequence>
<dbReference type="InterPro" id="IPR048433">
    <property type="entry name" value="YNCE-like_beta-prop"/>
</dbReference>
<dbReference type="InterPro" id="IPR011048">
    <property type="entry name" value="Haem_d1_sf"/>
</dbReference>
<name>A0A3B1DMA4_9ZZZZ</name>
<protein>
    <recommendedName>
        <fullName evidence="2">YNCE-like beta-propeller domain-containing protein</fullName>
    </recommendedName>
</protein>
<organism evidence="3">
    <name type="scientific">hydrothermal vent metagenome</name>
    <dbReference type="NCBI Taxonomy" id="652676"/>
    <lineage>
        <taxon>unclassified sequences</taxon>
        <taxon>metagenomes</taxon>
        <taxon>ecological metagenomes</taxon>
    </lineage>
</organism>
<dbReference type="InterPro" id="IPR011964">
    <property type="entry name" value="YVTN_b-propeller_repeat"/>
</dbReference>
<evidence type="ECO:0000256" key="1">
    <source>
        <dbReference type="ARBA" id="ARBA00022729"/>
    </source>
</evidence>
<reference evidence="3" key="1">
    <citation type="submission" date="2018-06" db="EMBL/GenBank/DDBJ databases">
        <authorList>
            <person name="Zhirakovskaya E."/>
        </authorList>
    </citation>
    <scope>NUCLEOTIDE SEQUENCE</scope>
</reference>
<gene>
    <name evidence="3" type="ORF">MNBD_NITROSPIRAE01-59</name>
</gene>
<dbReference type="InterPro" id="IPR051200">
    <property type="entry name" value="Host-pathogen_enzymatic-act"/>
</dbReference>
<dbReference type="InterPro" id="IPR015943">
    <property type="entry name" value="WD40/YVTN_repeat-like_dom_sf"/>
</dbReference>
<evidence type="ECO:0000313" key="3">
    <source>
        <dbReference type="EMBL" id="VAX29837.1"/>
    </source>
</evidence>
<keyword evidence="1" id="KW-0732">Signal</keyword>
<dbReference type="PANTHER" id="PTHR47197">
    <property type="entry name" value="PROTEIN NIRF"/>
    <property type="match status" value="1"/>
</dbReference>
<evidence type="ECO:0000259" key="2">
    <source>
        <dbReference type="Pfam" id="PF21783"/>
    </source>
</evidence>
<dbReference type="Gene3D" id="2.130.10.10">
    <property type="entry name" value="YVTN repeat-like/Quinoprotein amine dehydrogenase"/>
    <property type="match status" value="2"/>
</dbReference>